<evidence type="ECO:0000259" key="1">
    <source>
        <dbReference type="PROSITE" id="PS51819"/>
    </source>
</evidence>
<dbReference type="PROSITE" id="PS51819">
    <property type="entry name" value="VOC"/>
    <property type="match status" value="1"/>
</dbReference>
<dbReference type="Proteomes" id="UP000289437">
    <property type="component" value="Unassembled WGS sequence"/>
</dbReference>
<dbReference type="SUPFAM" id="SSF54593">
    <property type="entry name" value="Glyoxalase/Bleomycin resistance protein/Dihydroxybiphenyl dioxygenase"/>
    <property type="match status" value="1"/>
</dbReference>
<dbReference type="EMBL" id="RDSM01000003">
    <property type="protein sequence ID" value="RXH54845.1"/>
    <property type="molecule type" value="Genomic_DNA"/>
</dbReference>
<keyword evidence="3" id="KW-1185">Reference proteome</keyword>
<dbReference type="PANTHER" id="PTHR33993:SF5">
    <property type="entry name" value="GLYOXALASE"/>
    <property type="match status" value="1"/>
</dbReference>
<dbReference type="InterPro" id="IPR052164">
    <property type="entry name" value="Anthracycline_SecMetBiosynth"/>
</dbReference>
<dbReference type="InterPro" id="IPR029068">
    <property type="entry name" value="Glyas_Bleomycin-R_OHBP_Dase"/>
</dbReference>
<evidence type="ECO:0000313" key="2">
    <source>
        <dbReference type="EMBL" id="RXH54845.1"/>
    </source>
</evidence>
<dbReference type="Pfam" id="PF00903">
    <property type="entry name" value="Glyoxalase"/>
    <property type="match status" value="1"/>
</dbReference>
<comment type="caution">
    <text evidence="2">The sequence shown here is derived from an EMBL/GenBank/DDBJ whole genome shotgun (WGS) entry which is preliminary data.</text>
</comment>
<proteinExistence type="predicted"/>
<sequence>MSYFWGGGMARVTGIGGIFLKARDPRALAQWYAQHLGVALTDYGGINFLWSDEVPEKTGMTAWSLFPEDTKYFGPGPQASMVNYRVDDMDGMLAQLAAAGVWIDPNPEDYVYGRFAWIVDPEGNRIELWQPLPMTEEDHAAYLA</sequence>
<keyword evidence="2" id="KW-0560">Oxidoreductase</keyword>
<protein>
    <submittedName>
        <fullName evidence="2">Glyoxalase/Bleomycin resistance protein/Dioxygenase family protein</fullName>
    </submittedName>
</protein>
<reference evidence="2 3" key="1">
    <citation type="submission" date="2018-11" db="EMBL/GenBank/DDBJ databases">
        <authorList>
            <person name="Mardanov A.V."/>
            <person name="Ravin N.V."/>
            <person name="Dedysh S.N."/>
        </authorList>
    </citation>
    <scope>NUCLEOTIDE SEQUENCE [LARGE SCALE GENOMIC DNA]</scope>
    <source>
        <strain evidence="2 3">AF10</strain>
    </source>
</reference>
<gene>
    <name evidence="2" type="ORF">GRAN_3949</name>
</gene>
<dbReference type="PANTHER" id="PTHR33993">
    <property type="entry name" value="GLYOXALASE-RELATED"/>
    <property type="match status" value="1"/>
</dbReference>
<feature type="domain" description="VOC" evidence="1">
    <location>
        <begin position="14"/>
        <end position="131"/>
    </location>
</feature>
<organism evidence="2 3">
    <name type="scientific">Granulicella sibirica</name>
    <dbReference type="NCBI Taxonomy" id="2479048"/>
    <lineage>
        <taxon>Bacteria</taxon>
        <taxon>Pseudomonadati</taxon>
        <taxon>Acidobacteriota</taxon>
        <taxon>Terriglobia</taxon>
        <taxon>Terriglobales</taxon>
        <taxon>Acidobacteriaceae</taxon>
        <taxon>Granulicella</taxon>
    </lineage>
</organism>
<dbReference type="AlphaFoldDB" id="A0A4Q0SUX6"/>
<dbReference type="InterPro" id="IPR004360">
    <property type="entry name" value="Glyas_Fos-R_dOase_dom"/>
</dbReference>
<dbReference type="Gene3D" id="3.10.180.10">
    <property type="entry name" value="2,3-Dihydroxybiphenyl 1,2-Dioxygenase, domain 1"/>
    <property type="match status" value="1"/>
</dbReference>
<dbReference type="InterPro" id="IPR037523">
    <property type="entry name" value="VOC_core"/>
</dbReference>
<evidence type="ECO:0000313" key="3">
    <source>
        <dbReference type="Proteomes" id="UP000289437"/>
    </source>
</evidence>
<reference evidence="3" key="2">
    <citation type="submission" date="2019-02" db="EMBL/GenBank/DDBJ databases">
        <title>Granulicella sibirica sp. nov., a psychrotolerant acidobacterium isolated from an organic soil layer in forested tundra, West Siberia.</title>
        <authorList>
            <person name="Oshkin I.Y."/>
            <person name="Kulichevskaya I.S."/>
            <person name="Rijpstra W.I.C."/>
            <person name="Sinninghe Damste J.S."/>
            <person name="Rakitin A.L."/>
            <person name="Ravin N.V."/>
            <person name="Dedysh S.N."/>
        </authorList>
    </citation>
    <scope>NUCLEOTIDE SEQUENCE [LARGE SCALE GENOMIC DNA]</scope>
    <source>
        <strain evidence="3">AF10</strain>
    </source>
</reference>
<keyword evidence="2" id="KW-0223">Dioxygenase</keyword>
<dbReference type="GO" id="GO:0051213">
    <property type="term" value="F:dioxygenase activity"/>
    <property type="evidence" value="ECO:0007669"/>
    <property type="project" value="UniProtKB-KW"/>
</dbReference>
<accession>A0A4Q0SUX6</accession>
<name>A0A4Q0SUX6_9BACT</name>